<keyword evidence="8 10" id="KW-0413">Isomerase</keyword>
<dbReference type="FunFam" id="3.40.50.10490:FF:000048">
    <property type="entry name" value="Glucose-6-phosphate isomerase"/>
    <property type="match status" value="1"/>
</dbReference>
<dbReference type="FunFam" id="3.40.50.10490:FF:000018">
    <property type="entry name" value="Glucose-6-phosphate isomerase"/>
    <property type="match status" value="1"/>
</dbReference>
<dbReference type="InterPro" id="IPR035476">
    <property type="entry name" value="SIS_PGI_1"/>
</dbReference>
<dbReference type="PROSITE" id="PS00765">
    <property type="entry name" value="P_GLUCOSE_ISOMERASE_1"/>
    <property type="match status" value="1"/>
</dbReference>
<dbReference type="PROSITE" id="PS51463">
    <property type="entry name" value="P_GLUCOSE_ISOMERASE_3"/>
    <property type="match status" value="1"/>
</dbReference>
<dbReference type="Gene3D" id="1.10.1390.10">
    <property type="match status" value="1"/>
</dbReference>
<evidence type="ECO:0000256" key="5">
    <source>
        <dbReference type="ARBA" id="ARBA00022432"/>
    </source>
</evidence>
<dbReference type="CDD" id="cd05016">
    <property type="entry name" value="SIS_PGI_2"/>
    <property type="match status" value="1"/>
</dbReference>
<gene>
    <name evidence="11" type="ORF">GSBLH_T00003394001</name>
</gene>
<dbReference type="PRINTS" id="PR00662">
    <property type="entry name" value="G6PISOMERASE"/>
</dbReference>
<evidence type="ECO:0000256" key="1">
    <source>
        <dbReference type="ARBA" id="ARBA00004496"/>
    </source>
</evidence>
<dbReference type="PANTHER" id="PTHR11469">
    <property type="entry name" value="GLUCOSE-6-PHOSPHATE ISOMERASE"/>
    <property type="match status" value="1"/>
</dbReference>
<dbReference type="HAMAP" id="MF_00473">
    <property type="entry name" value="G6P_isomerase"/>
    <property type="match status" value="1"/>
</dbReference>
<dbReference type="AlphaFoldDB" id="D8M5T6"/>
<dbReference type="Proteomes" id="UP000008312">
    <property type="component" value="Unassembled WGS sequence"/>
</dbReference>
<keyword evidence="5 10" id="KW-0312">Gluconeogenesis</keyword>
<dbReference type="InterPro" id="IPR023096">
    <property type="entry name" value="G6P_Isomerase_C"/>
</dbReference>
<dbReference type="FunFam" id="1.10.1390.10:FF:000002">
    <property type="entry name" value="Glucose-6-phosphate isomerase"/>
    <property type="match status" value="1"/>
</dbReference>
<evidence type="ECO:0000256" key="2">
    <source>
        <dbReference type="ARBA" id="ARBA00004926"/>
    </source>
</evidence>
<keyword evidence="6" id="KW-0963">Cytoplasm</keyword>
<accession>D8M5T6</accession>
<dbReference type="GO" id="GO:0051156">
    <property type="term" value="P:glucose 6-phosphate metabolic process"/>
    <property type="evidence" value="ECO:0007669"/>
    <property type="project" value="TreeGrafter"/>
</dbReference>
<dbReference type="FunFam" id="3.40.50.10490:FF:000031">
    <property type="entry name" value="Glucose-6-phosphate isomerase"/>
    <property type="match status" value="1"/>
</dbReference>
<evidence type="ECO:0000256" key="8">
    <source>
        <dbReference type="ARBA" id="ARBA00023235"/>
    </source>
</evidence>
<comment type="pathway">
    <text evidence="2 10">Carbohydrate degradation; glycolysis; D-glyceraldehyde 3-phosphate and glycerone phosphate from D-glucose: step 2/4.</text>
</comment>
<dbReference type="InParanoid" id="D8M5T6"/>
<proteinExistence type="inferred from homology"/>
<evidence type="ECO:0000256" key="6">
    <source>
        <dbReference type="ARBA" id="ARBA00022490"/>
    </source>
</evidence>
<evidence type="ECO:0000256" key="7">
    <source>
        <dbReference type="ARBA" id="ARBA00023152"/>
    </source>
</evidence>
<dbReference type="OrthoDB" id="5831190at2759"/>
<dbReference type="OMA" id="DWYRQLW"/>
<keyword evidence="12" id="KW-1185">Reference proteome</keyword>
<name>D8M5T6_BLAHO</name>
<dbReference type="NCBIfam" id="NF001211">
    <property type="entry name" value="PRK00179.1"/>
    <property type="match status" value="1"/>
</dbReference>
<dbReference type="GO" id="GO:0006096">
    <property type="term" value="P:glycolytic process"/>
    <property type="evidence" value="ECO:0007669"/>
    <property type="project" value="UniProtKB-UniPathway"/>
</dbReference>
<dbReference type="GO" id="GO:0004347">
    <property type="term" value="F:glucose-6-phosphate isomerase activity"/>
    <property type="evidence" value="ECO:0007669"/>
    <property type="project" value="UniProtKB-EC"/>
</dbReference>
<dbReference type="UniPathway" id="UPA00109">
    <property type="reaction ID" value="UER00181"/>
</dbReference>
<evidence type="ECO:0000256" key="10">
    <source>
        <dbReference type="RuleBase" id="RU000612"/>
    </source>
</evidence>
<organism evidence="11">
    <name type="scientific">Blastocystis hominis</name>
    <dbReference type="NCBI Taxonomy" id="12968"/>
    <lineage>
        <taxon>Eukaryota</taxon>
        <taxon>Sar</taxon>
        <taxon>Stramenopiles</taxon>
        <taxon>Bigyra</taxon>
        <taxon>Opalozoa</taxon>
        <taxon>Opalinata</taxon>
        <taxon>Blastocystidae</taxon>
        <taxon>Blastocystis</taxon>
    </lineage>
</organism>
<dbReference type="Pfam" id="PF00342">
    <property type="entry name" value="PGI"/>
    <property type="match status" value="1"/>
</dbReference>
<dbReference type="GO" id="GO:0006094">
    <property type="term" value="P:gluconeogenesis"/>
    <property type="evidence" value="ECO:0007669"/>
    <property type="project" value="UniProtKB-KW"/>
</dbReference>
<dbReference type="InterPro" id="IPR018189">
    <property type="entry name" value="Phosphoglucose_isomerase_CS"/>
</dbReference>
<evidence type="ECO:0000256" key="9">
    <source>
        <dbReference type="ARBA" id="ARBA00029321"/>
    </source>
</evidence>
<dbReference type="PANTHER" id="PTHR11469:SF1">
    <property type="entry name" value="GLUCOSE-6-PHOSPHATE ISOMERASE"/>
    <property type="match status" value="1"/>
</dbReference>
<sequence>MDSFVQAMTTQHIWETAEWETLKQDVPEVTKLHLRDLLQDPERFSQFSVEFDGITLDYSRQKLTPKVKEDLLKLAERAQVKEKLNAMMTGKKINITENRAVLHSALRANKDEQVFVDGKNVVPDVYEVREHIRDFSERVRSGAFLGCTGKPLTSVISIGIGGSYLGPEFVYEALRNDPVAHKAAEGRDLHFVANVDPLDIARNVEKLDAERTLIVIVSKTFTTAETMLNARSLRRWLLEKLAGKATEAEIIAHHMCAVSTNIPAVTAFGIDASNIFGFWDWVGGRYSVCSAVGLLPLSLQYSYAVMEQFLQGAHAIDEHVRTADFAQNIPVMLGLLGVWNSTFLDYPCRALLPYSQALLRFPAHIQQVDMESNGKRVAMDGTPLPFASGEVDFGEPGTNGQHSFYQLIHQGRVIPCDFIGFCKSQAPLESETEAVSNHDELMSNFFAQPDALAVGKNEADLEAQNVPVELRPHKFFSGNRPSSSLLFPELNAYTCGELLAIYEHRTAVQGFVWGLCSFDQWGVELGKVLATSVRKQLHGSRKENAEVSGFNPSTTAMLKKYLSAWCV</sequence>
<dbReference type="GeneID" id="24920496"/>
<evidence type="ECO:0000256" key="4">
    <source>
        <dbReference type="ARBA" id="ARBA00011952"/>
    </source>
</evidence>
<dbReference type="CDD" id="cd05015">
    <property type="entry name" value="SIS_PGI_1"/>
    <property type="match status" value="1"/>
</dbReference>
<dbReference type="GO" id="GO:0097367">
    <property type="term" value="F:carbohydrate derivative binding"/>
    <property type="evidence" value="ECO:0007669"/>
    <property type="project" value="InterPro"/>
</dbReference>
<dbReference type="GO" id="GO:0048029">
    <property type="term" value="F:monosaccharide binding"/>
    <property type="evidence" value="ECO:0007669"/>
    <property type="project" value="TreeGrafter"/>
</dbReference>
<dbReference type="EMBL" id="FN668661">
    <property type="protein sequence ID" value="CBK23535.2"/>
    <property type="molecule type" value="Genomic_DNA"/>
</dbReference>
<dbReference type="InterPro" id="IPR001672">
    <property type="entry name" value="G6P_Isomerase"/>
</dbReference>
<comment type="catalytic activity">
    <reaction evidence="9 10">
        <text>alpha-D-glucose 6-phosphate = beta-D-fructose 6-phosphate</text>
        <dbReference type="Rhea" id="RHEA:11816"/>
        <dbReference type="ChEBI" id="CHEBI:57634"/>
        <dbReference type="ChEBI" id="CHEBI:58225"/>
        <dbReference type="EC" id="5.3.1.9"/>
    </reaction>
</comment>
<dbReference type="SUPFAM" id="SSF53697">
    <property type="entry name" value="SIS domain"/>
    <property type="match status" value="1"/>
</dbReference>
<evidence type="ECO:0000256" key="3">
    <source>
        <dbReference type="ARBA" id="ARBA00006604"/>
    </source>
</evidence>
<keyword evidence="7 10" id="KW-0324">Glycolysis</keyword>
<evidence type="ECO:0000313" key="12">
    <source>
        <dbReference type="Proteomes" id="UP000008312"/>
    </source>
</evidence>
<dbReference type="InterPro" id="IPR046348">
    <property type="entry name" value="SIS_dom_sf"/>
</dbReference>
<evidence type="ECO:0000313" key="11">
    <source>
        <dbReference type="EMBL" id="CBK23535.2"/>
    </source>
</evidence>
<dbReference type="FunCoup" id="D8M5T6">
    <property type="interactions" value="114"/>
</dbReference>
<comment type="similarity">
    <text evidence="3 10">Belongs to the GPI family.</text>
</comment>
<comment type="subcellular location">
    <subcellularLocation>
        <location evidence="1">Cytoplasm</location>
    </subcellularLocation>
</comment>
<dbReference type="GO" id="GO:0005829">
    <property type="term" value="C:cytosol"/>
    <property type="evidence" value="ECO:0007669"/>
    <property type="project" value="TreeGrafter"/>
</dbReference>
<dbReference type="Gene3D" id="3.40.50.10490">
    <property type="entry name" value="Glucose-6-phosphate isomerase like protein, domain 1"/>
    <property type="match status" value="2"/>
</dbReference>
<dbReference type="RefSeq" id="XP_012897583.1">
    <property type="nucleotide sequence ID" value="XM_013042129.1"/>
</dbReference>
<reference evidence="11" key="1">
    <citation type="submission" date="2010-02" db="EMBL/GenBank/DDBJ databases">
        <title>Sequencing and annotation of the Blastocystis hominis genome.</title>
        <authorList>
            <person name="Wincker P."/>
        </authorList>
    </citation>
    <scope>NUCLEOTIDE SEQUENCE</scope>
    <source>
        <strain evidence="11">Singapore isolate B</strain>
    </source>
</reference>
<dbReference type="EC" id="5.3.1.9" evidence="4 10"/>
<protein>
    <recommendedName>
        <fullName evidence="4 10">Glucose-6-phosphate isomerase</fullName>
        <ecNumber evidence="4 10">5.3.1.9</ecNumber>
    </recommendedName>
</protein>
<dbReference type="InterPro" id="IPR035482">
    <property type="entry name" value="SIS_PGI_2"/>
</dbReference>
<dbReference type="PROSITE" id="PS00174">
    <property type="entry name" value="P_GLUCOSE_ISOMERASE_2"/>
    <property type="match status" value="1"/>
</dbReference>